<proteinExistence type="predicted"/>
<keyword evidence="3" id="KW-1185">Reference proteome</keyword>
<dbReference type="EMBL" id="MWML01000013">
    <property type="protein sequence ID" value="TCG09312.1"/>
    <property type="molecule type" value="Genomic_DNA"/>
</dbReference>
<feature type="region of interest" description="Disordered" evidence="1">
    <location>
        <begin position="245"/>
        <end position="273"/>
    </location>
</feature>
<dbReference type="Proteomes" id="UP000294200">
    <property type="component" value="Unassembled WGS sequence"/>
</dbReference>
<dbReference type="AlphaFoldDB" id="A0A4R0XIZ2"/>
<feature type="compositionally biased region" description="Basic and acidic residues" evidence="1">
    <location>
        <begin position="245"/>
        <end position="272"/>
    </location>
</feature>
<evidence type="ECO:0008006" key="4">
    <source>
        <dbReference type="Google" id="ProtNLM"/>
    </source>
</evidence>
<organism evidence="2 3">
    <name type="scientific">Paraburkholderia steynii</name>
    <dbReference type="NCBI Taxonomy" id="1245441"/>
    <lineage>
        <taxon>Bacteria</taxon>
        <taxon>Pseudomonadati</taxon>
        <taxon>Pseudomonadota</taxon>
        <taxon>Betaproteobacteria</taxon>
        <taxon>Burkholderiales</taxon>
        <taxon>Burkholderiaceae</taxon>
        <taxon>Paraburkholderia</taxon>
    </lineage>
</organism>
<comment type="caution">
    <text evidence="2">The sequence shown here is derived from an EMBL/GenBank/DDBJ whole genome shotgun (WGS) entry which is preliminary data.</text>
</comment>
<sequence>MEEKNELTVPERAALALGADEGEKALIALSKKYVDIVEIKNPAARQQCHAAAMELGNARIATTKTGEVAREDANAFQKAVIAEVKRRIAIISAEETRLLALRDAWDKEREAEKAAKAAAEKQRVDGIRAKIDQIKDSIVFAMGKSAAEIQGAIDELSTHEITLEEFAELAGEAEMSKVAALAKLCEALIAQQAHEAAQAKLAEERAALEAERRAQAERDRQIAQARALDEQLAREAREREAARVKAEQDKAAAELRAEQEAHAKQVREHQAEMARQQAEIDAERQRQADEAARVEREKQEAIAAEAARVAAEERRKKEEADAAARAEADRIEAVRRAAVQEQIRREQEQFAANGPGDVEIVKLLADQYDVEIGDVMGWMKKFDYAAADEYFAAANVAAN</sequence>
<gene>
    <name evidence="2" type="ORF">BZM27_05790</name>
</gene>
<evidence type="ECO:0000313" key="2">
    <source>
        <dbReference type="EMBL" id="TCG09312.1"/>
    </source>
</evidence>
<evidence type="ECO:0000313" key="3">
    <source>
        <dbReference type="Proteomes" id="UP000294200"/>
    </source>
</evidence>
<accession>A0A4R0XIZ2</accession>
<evidence type="ECO:0000256" key="1">
    <source>
        <dbReference type="SAM" id="MobiDB-lite"/>
    </source>
</evidence>
<reference evidence="2 3" key="1">
    <citation type="submission" date="2017-02" db="EMBL/GenBank/DDBJ databases">
        <title>Paraburkholderia sophoroidis sp. nov. and Paraburkholderia steynii sp. nov. rhizobial symbionts of the fynbos legume Hypocalyptus sophoroides.</title>
        <authorList>
            <person name="Steenkamp E.T."/>
            <person name="Beukes C.W."/>
            <person name="Van Zyl E."/>
            <person name="Avontuur J."/>
            <person name="Chan W.Y."/>
            <person name="Hassen A."/>
            <person name="Palmer M."/>
            <person name="Mthombeni L."/>
            <person name="Phalane F."/>
            <person name="Sereme K."/>
            <person name="Venter S.N."/>
        </authorList>
    </citation>
    <scope>NUCLEOTIDE SEQUENCE [LARGE SCALE GENOMIC DNA]</scope>
    <source>
        <strain evidence="2 3">HC1.1ba</strain>
    </source>
</reference>
<name>A0A4R0XIZ2_9BURK</name>
<protein>
    <recommendedName>
        <fullName evidence="4">Agglutinin receptor</fullName>
    </recommendedName>
</protein>